<dbReference type="OrthoDB" id="785700at2759"/>
<keyword evidence="1" id="KW-0407">Ion channel</keyword>
<evidence type="ECO:0000313" key="1">
    <source>
        <dbReference type="EMBL" id="PKA47959.1"/>
    </source>
</evidence>
<gene>
    <name evidence="1" type="ORF">AXF42_Ash016306</name>
</gene>
<dbReference type="Proteomes" id="UP000236161">
    <property type="component" value="Unassembled WGS sequence"/>
</dbReference>
<keyword evidence="2" id="KW-1185">Reference proteome</keyword>
<proteinExistence type="predicted"/>
<protein>
    <submittedName>
        <fullName evidence="1">Potassium channel AKT2</fullName>
    </submittedName>
</protein>
<reference evidence="1 2" key="1">
    <citation type="journal article" date="2017" name="Nature">
        <title>The Apostasia genome and the evolution of orchids.</title>
        <authorList>
            <person name="Zhang G.Q."/>
            <person name="Liu K.W."/>
            <person name="Li Z."/>
            <person name="Lohaus R."/>
            <person name="Hsiao Y.Y."/>
            <person name="Niu S.C."/>
            <person name="Wang J.Y."/>
            <person name="Lin Y.C."/>
            <person name="Xu Q."/>
            <person name="Chen L.J."/>
            <person name="Yoshida K."/>
            <person name="Fujiwara S."/>
            <person name="Wang Z.W."/>
            <person name="Zhang Y.Q."/>
            <person name="Mitsuda N."/>
            <person name="Wang M."/>
            <person name="Liu G.H."/>
            <person name="Pecoraro L."/>
            <person name="Huang H.X."/>
            <person name="Xiao X.J."/>
            <person name="Lin M."/>
            <person name="Wu X.Y."/>
            <person name="Wu W.L."/>
            <person name="Chen Y.Y."/>
            <person name="Chang S.B."/>
            <person name="Sakamoto S."/>
            <person name="Ohme-Takagi M."/>
            <person name="Yagi M."/>
            <person name="Zeng S.J."/>
            <person name="Shen C.Y."/>
            <person name="Yeh C.M."/>
            <person name="Luo Y.B."/>
            <person name="Tsai W.C."/>
            <person name="Van de Peer Y."/>
            <person name="Liu Z.J."/>
        </authorList>
    </citation>
    <scope>NUCLEOTIDE SEQUENCE [LARGE SCALE GENOMIC DNA]</scope>
    <source>
        <strain evidence="2">cv. Shenzhen</strain>
        <tissue evidence="1">Stem</tissue>
    </source>
</reference>
<dbReference type="AlphaFoldDB" id="A0A2H9ZXD7"/>
<accession>A0A2H9ZXD7</accession>
<evidence type="ECO:0000313" key="2">
    <source>
        <dbReference type="Proteomes" id="UP000236161"/>
    </source>
</evidence>
<keyword evidence="1" id="KW-0813">Transport</keyword>
<name>A0A2H9ZXD7_9ASPA</name>
<organism evidence="1 2">
    <name type="scientific">Apostasia shenzhenica</name>
    <dbReference type="NCBI Taxonomy" id="1088818"/>
    <lineage>
        <taxon>Eukaryota</taxon>
        <taxon>Viridiplantae</taxon>
        <taxon>Streptophyta</taxon>
        <taxon>Embryophyta</taxon>
        <taxon>Tracheophyta</taxon>
        <taxon>Spermatophyta</taxon>
        <taxon>Magnoliopsida</taxon>
        <taxon>Liliopsida</taxon>
        <taxon>Asparagales</taxon>
        <taxon>Orchidaceae</taxon>
        <taxon>Apostasioideae</taxon>
        <taxon>Apostasia</taxon>
    </lineage>
</organism>
<sequence length="88" mass="9972">MVFRLDIFFAIDIVLTFFVACIDSRTQLLVRNPRKIRCFAKGNSIQGQGAYCCGWAVRKWPKGAFALYGPQKSHILCSKRGQTEIPFA</sequence>
<dbReference type="EMBL" id="KZ453008">
    <property type="protein sequence ID" value="PKA47959.1"/>
    <property type="molecule type" value="Genomic_DNA"/>
</dbReference>
<dbReference type="GO" id="GO:0034220">
    <property type="term" value="P:monoatomic ion transmembrane transport"/>
    <property type="evidence" value="ECO:0007669"/>
    <property type="project" value="UniProtKB-KW"/>
</dbReference>
<keyword evidence="1" id="KW-0406">Ion transport</keyword>